<dbReference type="EnsemblPlants" id="evm.model.01.957">
    <property type="protein sequence ID" value="cds.evm.model.01.957"/>
    <property type="gene ID" value="evm.TU.01.957"/>
</dbReference>
<keyword evidence="2" id="KW-1185">Reference proteome</keyword>
<dbReference type="Proteomes" id="UP000596661">
    <property type="component" value="Chromosome 1"/>
</dbReference>
<evidence type="ECO:0000313" key="2">
    <source>
        <dbReference type="Proteomes" id="UP000596661"/>
    </source>
</evidence>
<accession>A0A803NRM2</accession>
<sequence>MVGRGCPRKNNLQGQLPENIKEVAEVLSLRASLRHIQQESIRSDFVSFLEATKRNETLIKSGSSPPILGQKSSFIKNLSGKSDEMLDTNYVSGNKVKIDIEDMEDEINFLNSALFAQNCWCVIGLTFGPMVDGSFGEWGKKNVMEVFVSLARVTLDQWRKAHNKNLFPSMDTWCPADGSELWTTLDVDNFKVNNEVSIFEEEGKFGLGGGWYFEINGGCCAS</sequence>
<reference evidence="1" key="2">
    <citation type="submission" date="2021-03" db="UniProtKB">
        <authorList>
            <consortium name="EnsemblPlants"/>
        </authorList>
    </citation>
    <scope>IDENTIFICATION</scope>
</reference>
<reference evidence="1" key="1">
    <citation type="submission" date="2018-11" db="EMBL/GenBank/DDBJ databases">
        <authorList>
            <person name="Grassa J C."/>
        </authorList>
    </citation>
    <scope>NUCLEOTIDE SEQUENCE [LARGE SCALE GENOMIC DNA]</scope>
</reference>
<proteinExistence type="predicted"/>
<evidence type="ECO:0000313" key="1">
    <source>
        <dbReference type="EnsemblPlants" id="cds.evm.model.01.957"/>
    </source>
</evidence>
<dbReference type="Gramene" id="evm.model.01.957">
    <property type="protein sequence ID" value="cds.evm.model.01.957"/>
    <property type="gene ID" value="evm.TU.01.957"/>
</dbReference>
<dbReference type="AlphaFoldDB" id="A0A803NRM2"/>
<dbReference type="EMBL" id="UZAU01000018">
    <property type="status" value="NOT_ANNOTATED_CDS"/>
    <property type="molecule type" value="Genomic_DNA"/>
</dbReference>
<protein>
    <submittedName>
        <fullName evidence="1">Uncharacterized protein</fullName>
    </submittedName>
</protein>
<name>A0A803NRM2_CANSA</name>
<organism evidence="1 2">
    <name type="scientific">Cannabis sativa</name>
    <name type="common">Hemp</name>
    <name type="synonym">Marijuana</name>
    <dbReference type="NCBI Taxonomy" id="3483"/>
    <lineage>
        <taxon>Eukaryota</taxon>
        <taxon>Viridiplantae</taxon>
        <taxon>Streptophyta</taxon>
        <taxon>Embryophyta</taxon>
        <taxon>Tracheophyta</taxon>
        <taxon>Spermatophyta</taxon>
        <taxon>Magnoliopsida</taxon>
        <taxon>eudicotyledons</taxon>
        <taxon>Gunneridae</taxon>
        <taxon>Pentapetalae</taxon>
        <taxon>rosids</taxon>
        <taxon>fabids</taxon>
        <taxon>Rosales</taxon>
        <taxon>Cannabaceae</taxon>
        <taxon>Cannabis</taxon>
    </lineage>
</organism>